<sequence length="358" mass="38854">MSDTTPRKPSGSLLERAAEVYDFGMNLRPARQGDVRDHDVVQEIREVPQEPLEDVQEPRPIRAPFLEEEAFSAPYEEAPYEEAPDEEAPPPPAQELPLEEVLPPLAPPTRTMRGAGAVIDRAMLAAKGLLVPGAPIGALVEEFRQVKRQLLQTARVVRRSDGNRSRTILVCSAKPNDGKTYCAVNLAISMAAEREVEVLLVDADFAKPDVMNRLGLKDGPGLLDALADPRIDIEACVVRTDIPQLSLLPAGKKSNTDTELLASRRTSEIIANLLAADPKRLLIFDSPPVLAASPASVLANHAGQVLLIVRADCTSEGDLRDAVAQLDGCEHIQLVLNAVSFVPGGRRFGSYYDQEDAK</sequence>
<dbReference type="SUPFAM" id="SSF52540">
    <property type="entry name" value="P-loop containing nucleoside triphosphate hydrolases"/>
    <property type="match status" value="1"/>
</dbReference>
<dbReference type="InterPro" id="IPR050445">
    <property type="entry name" value="Bact_polysacc_biosynth/exp"/>
</dbReference>
<dbReference type="InterPro" id="IPR025669">
    <property type="entry name" value="AAA_dom"/>
</dbReference>
<evidence type="ECO:0000259" key="7">
    <source>
        <dbReference type="Pfam" id="PF13614"/>
    </source>
</evidence>
<evidence type="ECO:0000256" key="5">
    <source>
        <dbReference type="ARBA" id="ARBA00023137"/>
    </source>
</evidence>
<feature type="domain" description="AAA" evidence="7">
    <location>
        <begin position="166"/>
        <end position="307"/>
    </location>
</feature>
<dbReference type="InterPro" id="IPR005702">
    <property type="entry name" value="Wzc-like_C"/>
</dbReference>
<dbReference type="InterPro" id="IPR027417">
    <property type="entry name" value="P-loop_NTPase"/>
</dbReference>
<keyword evidence="5 8" id="KW-0829">Tyrosine-protein kinase</keyword>
<gene>
    <name evidence="8" type="ORF">MGWOODY_Smn2476</name>
</gene>
<evidence type="ECO:0000256" key="3">
    <source>
        <dbReference type="ARBA" id="ARBA00022777"/>
    </source>
</evidence>
<keyword evidence="1 8" id="KW-0808">Transferase</keyword>
<dbReference type="CDD" id="cd05387">
    <property type="entry name" value="BY-kinase"/>
    <property type="match status" value="1"/>
</dbReference>
<protein>
    <submittedName>
        <fullName evidence="8">Protein-tyrosine kinase</fullName>
        <ecNumber evidence="8">2.7.10.-</ecNumber>
    </submittedName>
</protein>
<evidence type="ECO:0000256" key="6">
    <source>
        <dbReference type="SAM" id="MobiDB-lite"/>
    </source>
</evidence>
<dbReference type="PANTHER" id="PTHR32309:SF31">
    <property type="entry name" value="CAPSULAR EXOPOLYSACCHARIDE FAMILY"/>
    <property type="match status" value="1"/>
</dbReference>
<reference evidence="8" key="1">
    <citation type="submission" date="2015-10" db="EMBL/GenBank/DDBJ databases">
        <authorList>
            <person name="Gilbert D.G."/>
        </authorList>
    </citation>
    <scope>NUCLEOTIDE SEQUENCE</scope>
</reference>
<dbReference type="Pfam" id="PF13614">
    <property type="entry name" value="AAA_31"/>
    <property type="match status" value="1"/>
</dbReference>
<evidence type="ECO:0000256" key="1">
    <source>
        <dbReference type="ARBA" id="ARBA00022679"/>
    </source>
</evidence>
<keyword evidence="4" id="KW-0067">ATP-binding</keyword>
<dbReference type="Gene3D" id="3.40.50.300">
    <property type="entry name" value="P-loop containing nucleotide triphosphate hydrolases"/>
    <property type="match status" value="1"/>
</dbReference>
<keyword evidence="2" id="KW-0547">Nucleotide-binding</keyword>
<dbReference type="PANTHER" id="PTHR32309">
    <property type="entry name" value="TYROSINE-PROTEIN KINASE"/>
    <property type="match status" value="1"/>
</dbReference>
<proteinExistence type="predicted"/>
<dbReference type="EC" id="2.7.10.-" evidence="8"/>
<evidence type="ECO:0000256" key="2">
    <source>
        <dbReference type="ARBA" id="ARBA00022741"/>
    </source>
</evidence>
<dbReference type="GO" id="GO:0004713">
    <property type="term" value="F:protein tyrosine kinase activity"/>
    <property type="evidence" value="ECO:0007669"/>
    <property type="project" value="UniProtKB-KW"/>
</dbReference>
<keyword evidence="3 8" id="KW-0418">Kinase</keyword>
<accession>A0A160TM15</accession>
<evidence type="ECO:0000313" key="8">
    <source>
        <dbReference type="EMBL" id="CUS45558.1"/>
    </source>
</evidence>
<organism evidence="8">
    <name type="scientific">hydrothermal vent metagenome</name>
    <dbReference type="NCBI Taxonomy" id="652676"/>
    <lineage>
        <taxon>unclassified sequences</taxon>
        <taxon>metagenomes</taxon>
        <taxon>ecological metagenomes</taxon>
    </lineage>
</organism>
<evidence type="ECO:0000256" key="4">
    <source>
        <dbReference type="ARBA" id="ARBA00022840"/>
    </source>
</evidence>
<dbReference type="AlphaFoldDB" id="A0A160TM15"/>
<feature type="region of interest" description="Disordered" evidence="6">
    <location>
        <begin position="45"/>
        <end position="68"/>
    </location>
</feature>
<name>A0A160TM15_9ZZZZ</name>
<dbReference type="EMBL" id="CZQE01000278">
    <property type="protein sequence ID" value="CUS45558.1"/>
    <property type="molecule type" value="Genomic_DNA"/>
</dbReference>